<reference evidence="1 2" key="1">
    <citation type="submission" date="2024-03" db="EMBL/GenBank/DDBJ databases">
        <title>Sulfurimonas sp. HSL3-1.</title>
        <authorList>
            <person name="Wang S."/>
        </authorList>
    </citation>
    <scope>NUCLEOTIDE SEQUENCE [LARGE SCALE GENOMIC DNA]</scope>
    <source>
        <strain evidence="1 2">HSL3-1</strain>
    </source>
</reference>
<dbReference type="Proteomes" id="UP001447842">
    <property type="component" value="Chromosome"/>
</dbReference>
<evidence type="ECO:0000313" key="2">
    <source>
        <dbReference type="Proteomes" id="UP001447842"/>
    </source>
</evidence>
<sequence>MLLYKYLTPERTDVLHNKSIRLTQINLLNDPFEYIINVSAEKKTMAEYLHKHRLNELKAEVFRQNPYLTQISNTIDWKNQIEAFCTHDTLHELIHWENVLENVINKISSHGGVLSMTEDRNNNLMWSHYAMEHTGFVVGFDTSTPMIEGGGFKPVSYQDETVRMHFTKVEEIEDVRAHEKSKDKEYWMSAMYVKSTDWSYEKEWRLTGPFSLCKEVKPLVYLLPFDPRSVKEIILGCRVSTETEEKIRKLLAQDKQLEHVELYRAKKDPRKFQLIIEPC</sequence>
<dbReference type="InterPro" id="IPR021352">
    <property type="entry name" value="DUF2971"/>
</dbReference>
<organism evidence="1 2">
    <name type="scientific">Sulfurimonas diazotrophicus</name>
    <dbReference type="NCBI Taxonomy" id="3131939"/>
    <lineage>
        <taxon>Bacteria</taxon>
        <taxon>Pseudomonadati</taxon>
        <taxon>Campylobacterota</taxon>
        <taxon>Epsilonproteobacteria</taxon>
        <taxon>Campylobacterales</taxon>
        <taxon>Sulfurimonadaceae</taxon>
        <taxon>Sulfurimonas</taxon>
    </lineage>
</organism>
<name>A0ABZ3HB98_9BACT</name>
<protein>
    <submittedName>
        <fullName evidence="1">DUF2971 domain-containing protein</fullName>
    </submittedName>
</protein>
<accession>A0ABZ3HB98</accession>
<evidence type="ECO:0000313" key="1">
    <source>
        <dbReference type="EMBL" id="XAU15797.1"/>
    </source>
</evidence>
<proteinExistence type="predicted"/>
<dbReference type="RefSeq" id="WP_345973161.1">
    <property type="nucleotide sequence ID" value="NZ_CP147920.1"/>
</dbReference>
<dbReference type="EMBL" id="CP147920">
    <property type="protein sequence ID" value="XAU15797.1"/>
    <property type="molecule type" value="Genomic_DNA"/>
</dbReference>
<gene>
    <name evidence="1" type="ORF">WCY31_03625</name>
</gene>
<keyword evidence="2" id="KW-1185">Reference proteome</keyword>
<dbReference type="Pfam" id="PF11185">
    <property type="entry name" value="DUF2971"/>
    <property type="match status" value="1"/>
</dbReference>